<sequence length="607" mass="64586">MKKRLFSLALLALTGASAHAQVSQGGLPLSIQVDGHFDYVPVTTATLPDRESGLAKWNKMPDPKPALVALTTPADLGFPASGTTYTTPDGKRIWKAQLKVAGAKGLGLYYDQFQLPQGVKLFLSNANGRQVLGAYTASNNDAATGKFANEAVEGELVNLELDIDANVNLSDIRLHIDRAASYFSGIEYLGAYQDLVPIDVWDSQLTGGSSVCMINAICPTGNGYEAQRNASFQTLIPVNGGIGACTATMMNTTTNTPASCKQYFLLASHCEFTNAITNAGFSQFILRFNFQHGTCTPANGTIPNTQQTITGAKFVARSVLPLAANGEPDAPNIKGDFILLELNSALPASWNMNLAGWNRDANIPLTNASPKKFIGFHHPGGDVKKVSISHSIQSYSLGAAQSHWVTTLDSGLVAQGSSGSALFDGDGRVIGVASVAAIGQNVPSNCNVSATGQNVAQSTSGMPLYSKLSYIWDYSIDGAATNRKLNPWLNPNNSNALTVNTVKSDCSPISGSGTGISINNNKLDQSLHVFPNPSSNGKITLQFNLSEVADLSFELFDISGRKLKTIATKNVQHGSYTLDLSAYTNGMYLLKCSDGYQSTSRKIMLQR</sequence>
<dbReference type="Pfam" id="PF18962">
    <property type="entry name" value="Por_Secre_tail"/>
    <property type="match status" value="1"/>
</dbReference>
<dbReference type="AlphaFoldDB" id="A0A2P8CZN2"/>
<dbReference type="InterPro" id="IPR043504">
    <property type="entry name" value="Peptidase_S1_PA_chymotrypsin"/>
</dbReference>
<dbReference type="PANTHER" id="PTHR36234:SF5">
    <property type="entry name" value="LYSYL ENDOPEPTIDASE"/>
    <property type="match status" value="1"/>
</dbReference>
<dbReference type="Proteomes" id="UP000240572">
    <property type="component" value="Unassembled WGS sequence"/>
</dbReference>
<keyword evidence="1" id="KW-0732">Signal</keyword>
<dbReference type="EMBL" id="PYGD01000008">
    <property type="protein sequence ID" value="PSK90376.1"/>
    <property type="molecule type" value="Genomic_DNA"/>
</dbReference>
<dbReference type="NCBIfam" id="TIGR04183">
    <property type="entry name" value="Por_Secre_tail"/>
    <property type="match status" value="1"/>
</dbReference>
<evidence type="ECO:0000256" key="1">
    <source>
        <dbReference type="SAM" id="SignalP"/>
    </source>
</evidence>
<feature type="signal peptide" evidence="1">
    <location>
        <begin position="1"/>
        <end position="20"/>
    </location>
</feature>
<name>A0A2P8CZN2_9BACT</name>
<dbReference type="RefSeq" id="WP_181358519.1">
    <property type="nucleotide sequence ID" value="NZ_PYGD01000008.1"/>
</dbReference>
<comment type="caution">
    <text evidence="3">The sequence shown here is derived from an EMBL/GenBank/DDBJ whole genome shotgun (WGS) entry which is preliminary data.</text>
</comment>
<accession>A0A2P8CZN2</accession>
<feature type="chain" id="PRO_5015173888" evidence="1">
    <location>
        <begin position="21"/>
        <end position="607"/>
    </location>
</feature>
<protein>
    <submittedName>
        <fullName evidence="3">Putative secreted protein (Por secretion system target)</fullName>
    </submittedName>
</protein>
<evidence type="ECO:0000259" key="2">
    <source>
        <dbReference type="Pfam" id="PF18962"/>
    </source>
</evidence>
<dbReference type="InterPro" id="IPR026444">
    <property type="entry name" value="Secre_tail"/>
</dbReference>
<dbReference type="PANTHER" id="PTHR36234">
    <property type="entry name" value="LYSYL ENDOPEPTIDASE"/>
    <property type="match status" value="1"/>
</dbReference>
<gene>
    <name evidence="3" type="ORF">B0I18_108106</name>
</gene>
<reference evidence="3 4" key="1">
    <citation type="submission" date="2018-03" db="EMBL/GenBank/DDBJ databases">
        <title>Genomic Encyclopedia of Type Strains, Phase III (KMG-III): the genomes of soil and plant-associated and newly described type strains.</title>
        <authorList>
            <person name="Whitman W."/>
        </authorList>
    </citation>
    <scope>NUCLEOTIDE SEQUENCE [LARGE SCALE GENOMIC DNA]</scope>
    <source>
        <strain evidence="3 4">CGMCC 1.12700</strain>
    </source>
</reference>
<dbReference type="InterPro" id="IPR009003">
    <property type="entry name" value="Peptidase_S1_PA"/>
</dbReference>
<evidence type="ECO:0000313" key="3">
    <source>
        <dbReference type="EMBL" id="PSK90376.1"/>
    </source>
</evidence>
<feature type="domain" description="Secretion system C-terminal sorting" evidence="2">
    <location>
        <begin position="529"/>
        <end position="604"/>
    </location>
</feature>
<keyword evidence="4" id="KW-1185">Reference proteome</keyword>
<proteinExistence type="predicted"/>
<dbReference type="SUPFAM" id="SSF50494">
    <property type="entry name" value="Trypsin-like serine proteases"/>
    <property type="match status" value="1"/>
</dbReference>
<organism evidence="3 4">
    <name type="scientific">Taibaiella chishuiensis</name>
    <dbReference type="NCBI Taxonomy" id="1434707"/>
    <lineage>
        <taxon>Bacteria</taxon>
        <taxon>Pseudomonadati</taxon>
        <taxon>Bacteroidota</taxon>
        <taxon>Chitinophagia</taxon>
        <taxon>Chitinophagales</taxon>
        <taxon>Chitinophagaceae</taxon>
        <taxon>Taibaiella</taxon>
    </lineage>
</organism>
<evidence type="ECO:0000313" key="4">
    <source>
        <dbReference type="Proteomes" id="UP000240572"/>
    </source>
</evidence>
<dbReference type="Gene3D" id="2.40.10.10">
    <property type="entry name" value="Trypsin-like serine proteases"/>
    <property type="match status" value="2"/>
</dbReference>